<dbReference type="Proteomes" id="UP000266841">
    <property type="component" value="Unassembled WGS sequence"/>
</dbReference>
<organism evidence="8 9">
    <name type="scientific">Thalassiosira oceanica</name>
    <name type="common">Marine diatom</name>
    <dbReference type="NCBI Taxonomy" id="159749"/>
    <lineage>
        <taxon>Eukaryota</taxon>
        <taxon>Sar</taxon>
        <taxon>Stramenopiles</taxon>
        <taxon>Ochrophyta</taxon>
        <taxon>Bacillariophyta</taxon>
        <taxon>Coscinodiscophyceae</taxon>
        <taxon>Thalassiosirophycidae</taxon>
        <taxon>Thalassiosirales</taxon>
        <taxon>Thalassiosiraceae</taxon>
        <taxon>Thalassiosira</taxon>
    </lineage>
</organism>
<dbReference type="Pfam" id="PF02958">
    <property type="entry name" value="EcKL"/>
    <property type="match status" value="1"/>
</dbReference>
<gene>
    <name evidence="8" type="ORF">THAOC_03427</name>
</gene>
<evidence type="ECO:0000256" key="3">
    <source>
        <dbReference type="ARBA" id="ARBA00040342"/>
    </source>
</evidence>
<dbReference type="InterPro" id="IPR000760">
    <property type="entry name" value="Inositol_monophosphatase-like"/>
</dbReference>
<evidence type="ECO:0000313" key="9">
    <source>
        <dbReference type="Proteomes" id="UP000266841"/>
    </source>
</evidence>
<dbReference type="PROSITE" id="PS00630">
    <property type="entry name" value="IMP_2"/>
    <property type="match status" value="1"/>
</dbReference>
<protein>
    <recommendedName>
        <fullName evidence="3">3'(2'),5'-bisphosphate nucleotidase 1</fullName>
        <ecNumber evidence="2">3.1.3.7</ecNumber>
    </recommendedName>
    <alternativeName>
        <fullName evidence="4">Bisphosphate 3'-nucleotidase 1</fullName>
    </alternativeName>
    <alternativeName>
        <fullName evidence="5">Inositol-polyphosphate 1-phosphatase</fullName>
    </alternativeName>
</protein>
<dbReference type="InterPro" id="IPR050725">
    <property type="entry name" value="CysQ/Inositol_MonoPase"/>
</dbReference>
<evidence type="ECO:0000313" key="8">
    <source>
        <dbReference type="EMBL" id="EJK74870.1"/>
    </source>
</evidence>
<feature type="binding site" evidence="6">
    <location>
        <position position="132"/>
    </location>
    <ligand>
        <name>Mg(2+)</name>
        <dbReference type="ChEBI" id="CHEBI:18420"/>
        <label>1</label>
        <note>catalytic</note>
    </ligand>
</feature>
<dbReference type="Pfam" id="PF00459">
    <property type="entry name" value="Inositol_P"/>
    <property type="match status" value="1"/>
</dbReference>
<comment type="cofactor">
    <cofactor evidence="6">
        <name>Mg(2+)</name>
        <dbReference type="ChEBI" id="CHEBI:18420"/>
    </cofactor>
</comment>
<sequence>MVARNTSLAIASNSCVETNHRHHLSPPPTHDQARNGTIEFKVEGDNRSALTIADTSAQRVIVSSLLGAYPDLNIVGEEDESVEVDEESRMSLRDDLLDGYTWVTAGDRTADVDEPPSELDMKDLVVFVDPLDGTREFVEGRLNAVQSLIGVCYKGKPLMGALGLPFPSEPSPSKPQAVFGLIGRGVGKLQIVHDESSIEACELHDPRHYCDGDTVNISSGDSGSIQRYLDLAEDLIAGKVERQVVGATGNKILCVALGDSTISMIHTKTSLWDTAAPTAVLEALGGKVTDYFGNPLVYDAERELGNKFGVIASVAGAAKLHDELTKALRGDEESLSFLAKYGLNPNPSAEQCIDIARDLDGFPLTKDYLARSLGVSESDVDTYRCPENESVRGLMSNACRIHLEPGDSTAFYKRIEFASLSHARAKMKSAPHKLIRDVKSYRVESSFLASKACESVIEKAGLRIPRCFDANLRPNDTEPIQSKFSVLLEDFSPSAGWSQRWLLQDEDECRATLTTFAKLHAFFWAGSSFWSDKEAAKELEDGVWESASYTQPQLQTLNQCKDVAKGWASSRLKCQAELETLPFWDNLGERLESTAEEVGRLAHPFADSELANEYAKFRTFTHGDPKQANLFFRGSHDDLEVGLIDFQWAGFGLAATDVAHFMTAAVYADVLIGDGEMKLLTHYYDCLVEHLVEYGAFASVADAKENYSFGLFTDQYETAVLDMCRLVIAYAWSRFEPVSKDDDAACKRTANKNSYNKSMPNVRWLMSKCDSVLKSRGI</sequence>
<feature type="binding site" evidence="6">
    <location>
        <position position="131"/>
    </location>
    <ligand>
        <name>Mg(2+)</name>
        <dbReference type="ChEBI" id="CHEBI:18420"/>
        <label>1</label>
        <note>catalytic</note>
    </ligand>
</feature>
<dbReference type="InterPro" id="IPR004119">
    <property type="entry name" value="EcKL"/>
</dbReference>
<dbReference type="Gene3D" id="3.90.1200.10">
    <property type="match status" value="1"/>
</dbReference>
<feature type="domain" description="CHK kinase-like" evidence="7">
    <location>
        <begin position="486"/>
        <end position="693"/>
    </location>
</feature>
<comment type="caution">
    <text evidence="8">The sequence shown here is derived from an EMBL/GenBank/DDBJ whole genome shotgun (WGS) entry which is preliminary data.</text>
</comment>
<dbReference type="OMA" id="LMSDACR"/>
<dbReference type="GO" id="GO:0046872">
    <property type="term" value="F:metal ion binding"/>
    <property type="evidence" value="ECO:0007669"/>
    <property type="project" value="UniProtKB-KW"/>
</dbReference>
<evidence type="ECO:0000259" key="7">
    <source>
        <dbReference type="SMART" id="SM00587"/>
    </source>
</evidence>
<dbReference type="InterPro" id="IPR011009">
    <property type="entry name" value="Kinase-like_dom_sf"/>
</dbReference>
<dbReference type="InterPro" id="IPR020550">
    <property type="entry name" value="Inositol_monophosphatase_CS"/>
</dbReference>
<evidence type="ECO:0000256" key="1">
    <source>
        <dbReference type="ARBA" id="ARBA00009759"/>
    </source>
</evidence>
<dbReference type="GO" id="GO:0008441">
    <property type="term" value="F:3'(2'),5'-bisphosphate nucleotidase activity"/>
    <property type="evidence" value="ECO:0007669"/>
    <property type="project" value="UniProtKB-EC"/>
</dbReference>
<evidence type="ECO:0000256" key="5">
    <source>
        <dbReference type="ARBA" id="ARBA00044554"/>
    </source>
</evidence>
<dbReference type="OrthoDB" id="10254945at2759"/>
<keyword evidence="9" id="KW-1185">Reference proteome</keyword>
<comment type="similarity">
    <text evidence="1">Belongs to the inositol monophosphatase superfamily.</text>
</comment>
<proteinExistence type="inferred from homology"/>
<dbReference type="Gene3D" id="3.40.190.80">
    <property type="match status" value="1"/>
</dbReference>
<dbReference type="PANTHER" id="PTHR43028:SF5">
    <property type="entry name" value="3'(2'),5'-BISPHOSPHATE NUCLEOTIDASE 1"/>
    <property type="match status" value="1"/>
</dbReference>
<feature type="binding site" evidence="6">
    <location>
        <position position="273"/>
    </location>
    <ligand>
        <name>Mg(2+)</name>
        <dbReference type="ChEBI" id="CHEBI:18420"/>
        <label>1</label>
        <note>catalytic</note>
    </ligand>
</feature>
<keyword evidence="6" id="KW-0460">Magnesium</keyword>
<dbReference type="SMART" id="SM00587">
    <property type="entry name" value="CHK"/>
    <property type="match status" value="1"/>
</dbReference>
<feature type="binding site" evidence="6">
    <location>
        <position position="129"/>
    </location>
    <ligand>
        <name>Mg(2+)</name>
        <dbReference type="ChEBI" id="CHEBI:18420"/>
        <label>1</label>
        <note>catalytic</note>
    </ligand>
</feature>
<evidence type="ECO:0000256" key="2">
    <source>
        <dbReference type="ARBA" id="ARBA00012633"/>
    </source>
</evidence>
<dbReference type="eggNOG" id="KOG3099">
    <property type="taxonomic scope" value="Eukaryota"/>
</dbReference>
<dbReference type="PANTHER" id="PTHR43028">
    <property type="entry name" value="3'(2'),5'-BISPHOSPHATE NUCLEOTIDASE 1"/>
    <property type="match status" value="1"/>
</dbReference>
<reference evidence="8 9" key="1">
    <citation type="journal article" date="2012" name="Genome Biol.">
        <title>Genome and low-iron response of an oceanic diatom adapted to chronic iron limitation.</title>
        <authorList>
            <person name="Lommer M."/>
            <person name="Specht M."/>
            <person name="Roy A.S."/>
            <person name="Kraemer L."/>
            <person name="Andreson R."/>
            <person name="Gutowska M.A."/>
            <person name="Wolf J."/>
            <person name="Bergner S.V."/>
            <person name="Schilhabel M.B."/>
            <person name="Klostermeier U.C."/>
            <person name="Beiko R.G."/>
            <person name="Rosenstiel P."/>
            <person name="Hippler M."/>
            <person name="Laroche J."/>
        </authorList>
    </citation>
    <scope>NUCLEOTIDE SEQUENCE [LARGE SCALE GENOMIC DNA]</scope>
    <source>
        <strain evidence="8 9">CCMP1005</strain>
    </source>
</reference>
<dbReference type="EMBL" id="AGNL01003305">
    <property type="protein sequence ID" value="EJK74870.1"/>
    <property type="molecule type" value="Genomic_DNA"/>
</dbReference>
<feature type="binding site" evidence="6">
    <location>
        <position position="77"/>
    </location>
    <ligand>
        <name>Mg(2+)</name>
        <dbReference type="ChEBI" id="CHEBI:18420"/>
        <label>1</label>
        <note>catalytic</note>
    </ligand>
</feature>
<keyword evidence="6" id="KW-0479">Metal-binding</keyword>
<evidence type="ECO:0000256" key="6">
    <source>
        <dbReference type="PIRSR" id="PIRSR600760-2"/>
    </source>
</evidence>
<dbReference type="AlphaFoldDB" id="K0TBI9"/>
<name>K0TBI9_THAOC</name>
<dbReference type="EC" id="3.1.3.7" evidence="2"/>
<evidence type="ECO:0000256" key="4">
    <source>
        <dbReference type="ARBA" id="ARBA00041815"/>
    </source>
</evidence>
<dbReference type="SUPFAM" id="SSF56655">
    <property type="entry name" value="Carbohydrate phosphatase"/>
    <property type="match status" value="1"/>
</dbReference>
<dbReference type="PRINTS" id="PR00377">
    <property type="entry name" value="IMPHPHTASES"/>
</dbReference>
<dbReference type="SUPFAM" id="SSF56112">
    <property type="entry name" value="Protein kinase-like (PK-like)"/>
    <property type="match status" value="1"/>
</dbReference>
<dbReference type="GO" id="GO:0046854">
    <property type="term" value="P:phosphatidylinositol phosphate biosynthetic process"/>
    <property type="evidence" value="ECO:0007669"/>
    <property type="project" value="InterPro"/>
</dbReference>
<dbReference type="InterPro" id="IPR015897">
    <property type="entry name" value="CHK_kinase-like"/>
</dbReference>
<dbReference type="Gene3D" id="3.30.540.10">
    <property type="entry name" value="Fructose-1,6-Bisphosphatase, subunit A, domain 1"/>
    <property type="match status" value="1"/>
</dbReference>
<accession>K0TBI9</accession>